<feature type="compositionally biased region" description="Basic residues" evidence="1">
    <location>
        <begin position="33"/>
        <end position="44"/>
    </location>
</feature>
<dbReference type="RefSeq" id="XP_007779985.1">
    <property type="nucleotide sequence ID" value="XM_007781795.1"/>
</dbReference>
<feature type="region of interest" description="Disordered" evidence="1">
    <location>
        <begin position="1"/>
        <end position="64"/>
    </location>
</feature>
<dbReference type="EMBL" id="JH767569">
    <property type="protein sequence ID" value="EON64668.1"/>
    <property type="molecule type" value="Genomic_DNA"/>
</dbReference>
<evidence type="ECO:0000256" key="1">
    <source>
        <dbReference type="SAM" id="MobiDB-lite"/>
    </source>
</evidence>
<dbReference type="Pfam" id="PF07145">
    <property type="entry name" value="PAM2"/>
    <property type="match status" value="1"/>
</dbReference>
<evidence type="ECO:0000313" key="3">
    <source>
        <dbReference type="Proteomes" id="UP000016924"/>
    </source>
</evidence>
<organism evidence="2 3">
    <name type="scientific">Coniosporium apollinis (strain CBS 100218)</name>
    <name type="common">Rock-inhabiting black yeast</name>
    <dbReference type="NCBI Taxonomy" id="1168221"/>
    <lineage>
        <taxon>Eukaryota</taxon>
        <taxon>Fungi</taxon>
        <taxon>Dikarya</taxon>
        <taxon>Ascomycota</taxon>
        <taxon>Pezizomycotina</taxon>
        <taxon>Dothideomycetes</taxon>
        <taxon>Dothideomycetes incertae sedis</taxon>
        <taxon>Coniosporium</taxon>
    </lineage>
</organism>
<protein>
    <submittedName>
        <fullName evidence="2">Uncharacterized protein</fullName>
    </submittedName>
</protein>
<gene>
    <name evidence="2" type="ORF">W97_03901</name>
</gene>
<dbReference type="GeneID" id="19901212"/>
<name>R7YS55_CONA1</name>
<proteinExistence type="predicted"/>
<dbReference type="HOGENOM" id="CLU_1578431_0_0_1"/>
<reference evidence="3" key="1">
    <citation type="submission" date="2012-06" db="EMBL/GenBank/DDBJ databases">
        <title>The genome sequence of Coniosporium apollinis CBS 100218.</title>
        <authorList>
            <consortium name="The Broad Institute Genome Sequencing Platform"/>
            <person name="Cuomo C."/>
            <person name="Gorbushina A."/>
            <person name="Noack S."/>
            <person name="Walker B."/>
            <person name="Young S.K."/>
            <person name="Zeng Q."/>
            <person name="Gargeya S."/>
            <person name="Fitzgerald M."/>
            <person name="Haas B."/>
            <person name="Abouelleil A."/>
            <person name="Alvarado L."/>
            <person name="Arachchi H.M."/>
            <person name="Berlin A.M."/>
            <person name="Chapman S.B."/>
            <person name="Goldberg J."/>
            <person name="Griggs A."/>
            <person name="Gujja S."/>
            <person name="Hansen M."/>
            <person name="Howarth C."/>
            <person name="Imamovic A."/>
            <person name="Larimer J."/>
            <person name="McCowan C."/>
            <person name="Montmayeur A."/>
            <person name="Murphy C."/>
            <person name="Neiman D."/>
            <person name="Pearson M."/>
            <person name="Priest M."/>
            <person name="Roberts A."/>
            <person name="Saif S."/>
            <person name="Shea T."/>
            <person name="Sisk P."/>
            <person name="Sykes S."/>
            <person name="Wortman J."/>
            <person name="Nusbaum C."/>
            <person name="Birren B."/>
        </authorList>
    </citation>
    <scope>NUCLEOTIDE SEQUENCE [LARGE SCALE GENOMIC DNA]</scope>
    <source>
        <strain evidence="3">CBS 100218</strain>
    </source>
</reference>
<dbReference type="AlphaFoldDB" id="R7YS55"/>
<dbReference type="Proteomes" id="UP000016924">
    <property type="component" value="Unassembled WGS sequence"/>
</dbReference>
<evidence type="ECO:0000313" key="2">
    <source>
        <dbReference type="EMBL" id="EON64668.1"/>
    </source>
</evidence>
<keyword evidence="3" id="KW-1185">Reference proteome</keyword>
<dbReference type="InterPro" id="IPR009818">
    <property type="entry name" value="PAM2_motif"/>
</dbReference>
<accession>R7YS55</accession>
<sequence>MASSSTLNPQAAEFIPAALQTGNPQAEAANAPRKSRKARRKKRRTEPTHQAPEGQQTTTPHLAPTYTLAPHDTLVQIAKRHFTAVLALKFYEEAGTRTRRSIAHGMAADFAGRAAYLPPHVAALSINQAMLRASAELVGSSGRELQLEIEEYCASGELLVDLYPLRVAR</sequence>